<proteinExistence type="predicted"/>
<dbReference type="RefSeq" id="XP_064666810.1">
    <property type="nucleotide sequence ID" value="XM_064809316.1"/>
</dbReference>
<comment type="caution">
    <text evidence="2">The sequence shown here is derived from an EMBL/GenBank/DDBJ whole genome shotgun (WGS) entry which is preliminary data.</text>
</comment>
<keyword evidence="3" id="KW-1185">Reference proteome</keyword>
<sequence>MERIDRVSLPGAGRGQSKSGSCVAQLVRNNQFRTPRTKSTRAATGAACSSICACGTGTSTPGSSGSRRSLWRFVRLVILKKEADFSLISISPWWSECDRRGEWCVQWLMFGMRLTCRNLAGGPDPVFRKEQACGTGYSRYQMNVRDRRTISQQDRKHGVLLPPCTNISKAEVTTLQSDANYRGEELLRCSFLFNSPRT</sequence>
<reference evidence="2" key="2">
    <citation type="submission" date="2023-05" db="EMBL/GenBank/DDBJ databases">
        <authorList>
            <consortium name="Lawrence Berkeley National Laboratory"/>
            <person name="Steindorff A."/>
            <person name="Hensen N."/>
            <person name="Bonometti L."/>
            <person name="Westerberg I."/>
            <person name="Brannstrom I.O."/>
            <person name="Guillou S."/>
            <person name="Cros-Aarteil S."/>
            <person name="Calhoun S."/>
            <person name="Haridas S."/>
            <person name="Kuo A."/>
            <person name="Mondo S."/>
            <person name="Pangilinan J."/>
            <person name="Riley R."/>
            <person name="Labutti K."/>
            <person name="Andreopoulos B."/>
            <person name="Lipzen A."/>
            <person name="Chen C."/>
            <person name="Yanf M."/>
            <person name="Daum C."/>
            <person name="Ng V."/>
            <person name="Clum A."/>
            <person name="Ohm R."/>
            <person name="Martin F."/>
            <person name="Silar P."/>
            <person name="Natvig D."/>
            <person name="Lalanne C."/>
            <person name="Gautier V."/>
            <person name="Ament-Velasquez S.L."/>
            <person name="Kruys A."/>
            <person name="Hutchinson M.I."/>
            <person name="Powell A.J."/>
            <person name="Barry K."/>
            <person name="Miller A.N."/>
            <person name="Grigoriev I.V."/>
            <person name="Debuchy R."/>
            <person name="Gladieux P."/>
            <person name="Thoren M.H."/>
            <person name="Johannesson H."/>
        </authorList>
    </citation>
    <scope>NUCLEOTIDE SEQUENCE</scope>
    <source>
        <strain evidence="2">CBS 508.74</strain>
    </source>
</reference>
<name>A0AAN6T8L4_9PEZI</name>
<organism evidence="2 3">
    <name type="scientific">Canariomyces notabilis</name>
    <dbReference type="NCBI Taxonomy" id="2074819"/>
    <lineage>
        <taxon>Eukaryota</taxon>
        <taxon>Fungi</taxon>
        <taxon>Dikarya</taxon>
        <taxon>Ascomycota</taxon>
        <taxon>Pezizomycotina</taxon>
        <taxon>Sordariomycetes</taxon>
        <taxon>Sordariomycetidae</taxon>
        <taxon>Sordariales</taxon>
        <taxon>Chaetomiaceae</taxon>
        <taxon>Canariomyces</taxon>
    </lineage>
</organism>
<dbReference type="EMBL" id="MU853357">
    <property type="protein sequence ID" value="KAK4109240.1"/>
    <property type="molecule type" value="Genomic_DNA"/>
</dbReference>
<evidence type="ECO:0000313" key="3">
    <source>
        <dbReference type="Proteomes" id="UP001302812"/>
    </source>
</evidence>
<reference evidence="2" key="1">
    <citation type="journal article" date="2023" name="Mol. Phylogenet. Evol.">
        <title>Genome-scale phylogeny and comparative genomics of the fungal order Sordariales.</title>
        <authorList>
            <person name="Hensen N."/>
            <person name="Bonometti L."/>
            <person name="Westerberg I."/>
            <person name="Brannstrom I.O."/>
            <person name="Guillou S."/>
            <person name="Cros-Aarteil S."/>
            <person name="Calhoun S."/>
            <person name="Haridas S."/>
            <person name="Kuo A."/>
            <person name="Mondo S."/>
            <person name="Pangilinan J."/>
            <person name="Riley R."/>
            <person name="LaButti K."/>
            <person name="Andreopoulos B."/>
            <person name="Lipzen A."/>
            <person name="Chen C."/>
            <person name="Yan M."/>
            <person name="Daum C."/>
            <person name="Ng V."/>
            <person name="Clum A."/>
            <person name="Steindorff A."/>
            <person name="Ohm R.A."/>
            <person name="Martin F."/>
            <person name="Silar P."/>
            <person name="Natvig D.O."/>
            <person name="Lalanne C."/>
            <person name="Gautier V."/>
            <person name="Ament-Velasquez S.L."/>
            <person name="Kruys A."/>
            <person name="Hutchinson M.I."/>
            <person name="Powell A.J."/>
            <person name="Barry K."/>
            <person name="Miller A.N."/>
            <person name="Grigoriev I.V."/>
            <person name="Debuchy R."/>
            <person name="Gladieux P."/>
            <person name="Hiltunen Thoren M."/>
            <person name="Johannesson H."/>
        </authorList>
    </citation>
    <scope>NUCLEOTIDE SEQUENCE</scope>
    <source>
        <strain evidence="2">CBS 508.74</strain>
    </source>
</reference>
<evidence type="ECO:0000256" key="1">
    <source>
        <dbReference type="SAM" id="MobiDB-lite"/>
    </source>
</evidence>
<dbReference type="Proteomes" id="UP001302812">
    <property type="component" value="Unassembled WGS sequence"/>
</dbReference>
<dbReference type="AlphaFoldDB" id="A0AAN6T8L4"/>
<protein>
    <submittedName>
        <fullName evidence="2">Uncharacterized protein</fullName>
    </submittedName>
</protein>
<accession>A0AAN6T8L4</accession>
<dbReference type="GeneID" id="89933439"/>
<gene>
    <name evidence="2" type="ORF">N656DRAFT_345229</name>
</gene>
<feature type="region of interest" description="Disordered" evidence="1">
    <location>
        <begin position="1"/>
        <end position="20"/>
    </location>
</feature>
<evidence type="ECO:0000313" key="2">
    <source>
        <dbReference type="EMBL" id="KAK4109240.1"/>
    </source>
</evidence>